<dbReference type="STRING" id="1210089.GCA_001613165_07541"/>
<dbReference type="RefSeq" id="WP_068031496.1">
    <property type="nucleotide sequence ID" value="NZ_QQAZ01000015.1"/>
</dbReference>
<dbReference type="Proteomes" id="UP000255355">
    <property type="component" value="Unassembled WGS sequence"/>
</dbReference>
<dbReference type="EMBL" id="QQAZ01000015">
    <property type="protein sequence ID" value="RDI44862.1"/>
    <property type="molecule type" value="Genomic_DNA"/>
</dbReference>
<proteinExistence type="predicted"/>
<organism evidence="1 2">
    <name type="scientific">Nocardia mexicana</name>
    <dbReference type="NCBI Taxonomy" id="279262"/>
    <lineage>
        <taxon>Bacteria</taxon>
        <taxon>Bacillati</taxon>
        <taxon>Actinomycetota</taxon>
        <taxon>Actinomycetes</taxon>
        <taxon>Mycobacteriales</taxon>
        <taxon>Nocardiaceae</taxon>
        <taxon>Nocardia</taxon>
    </lineage>
</organism>
<comment type="caution">
    <text evidence="1">The sequence shown here is derived from an EMBL/GenBank/DDBJ whole genome shotgun (WGS) entry which is preliminary data.</text>
</comment>
<accession>A0A370GMA1</accession>
<evidence type="ECO:0000313" key="1">
    <source>
        <dbReference type="EMBL" id="RDI44862.1"/>
    </source>
</evidence>
<keyword evidence="2" id="KW-1185">Reference proteome</keyword>
<dbReference type="AlphaFoldDB" id="A0A370GMA1"/>
<sequence length="77" mass="9076">MRDRSDVEQAREFYRLLTSEAETLTAAVQAIARTRRGTPRSTAESHRLRRDLREVHRCLDNLLDRFPEIAEDHRSAR</sequence>
<evidence type="ECO:0000313" key="2">
    <source>
        <dbReference type="Proteomes" id="UP000255355"/>
    </source>
</evidence>
<gene>
    <name evidence="1" type="ORF">DFR68_11514</name>
</gene>
<evidence type="ECO:0008006" key="3">
    <source>
        <dbReference type="Google" id="ProtNLM"/>
    </source>
</evidence>
<name>A0A370GMA1_9NOCA</name>
<protein>
    <recommendedName>
        <fullName evidence="3">CHAD domain-containing protein</fullName>
    </recommendedName>
</protein>
<reference evidence="1 2" key="1">
    <citation type="submission" date="2018-07" db="EMBL/GenBank/DDBJ databases">
        <title>Genomic Encyclopedia of Type Strains, Phase IV (KMG-IV): sequencing the most valuable type-strain genomes for metagenomic binning, comparative biology and taxonomic classification.</title>
        <authorList>
            <person name="Goeker M."/>
        </authorList>
    </citation>
    <scope>NUCLEOTIDE SEQUENCE [LARGE SCALE GENOMIC DNA]</scope>
    <source>
        <strain evidence="1 2">DSM 44952</strain>
    </source>
</reference>